<keyword evidence="3 4" id="KW-0067">ATP-binding</keyword>
<dbReference type="FunFam" id="3.40.50.300:FF:000154">
    <property type="entry name" value="Vesicle-fusing ATPase 1"/>
    <property type="match status" value="1"/>
</dbReference>
<evidence type="ECO:0000256" key="2">
    <source>
        <dbReference type="ARBA" id="ARBA00022741"/>
    </source>
</evidence>
<name>A0A8J2KJX1_9HEXA</name>
<feature type="non-terminal residue" evidence="6">
    <location>
        <position position="1"/>
    </location>
</feature>
<dbReference type="EMBL" id="CAJVCH010366672">
    <property type="protein sequence ID" value="CAG7816300.1"/>
    <property type="molecule type" value="Genomic_DNA"/>
</dbReference>
<dbReference type="AlphaFoldDB" id="A0A8J2KJX1"/>
<evidence type="ECO:0000313" key="6">
    <source>
        <dbReference type="EMBL" id="CAG7816300.1"/>
    </source>
</evidence>
<evidence type="ECO:0000256" key="1">
    <source>
        <dbReference type="ARBA" id="ARBA00006914"/>
    </source>
</evidence>
<sequence>DRATQCLASVLLEVDFLQKKQSTNEVYDTEEMAMEFRSQFAGQAFHLGMPLAFNFHDKKLLSLTVKELEIADMNPLKIGGEVKVSKSDLGMLLPDTNITFQKGDGSGVNLRGKNVGRPPTQSIINPTWDFQKMGIGGLDKEFNAIFRRAFASRVFPPEVVEQLGCKHVKGILLYGPPGTGKTLMARQIGKMLNSREPKIVNGPEILDKYVGQSEANIRLLFAEAEEEEKR</sequence>
<dbReference type="InterPro" id="IPR003959">
    <property type="entry name" value="ATPase_AAA_core"/>
</dbReference>
<comment type="subcellular location">
    <subcellularLocation>
        <location evidence="4">Cytoplasm</location>
    </subcellularLocation>
</comment>
<dbReference type="OrthoDB" id="9982946at2759"/>
<dbReference type="GO" id="GO:0005795">
    <property type="term" value="C:Golgi stack"/>
    <property type="evidence" value="ECO:0007669"/>
    <property type="project" value="TreeGrafter"/>
</dbReference>
<dbReference type="GO" id="GO:0005524">
    <property type="term" value="F:ATP binding"/>
    <property type="evidence" value="ECO:0007669"/>
    <property type="project" value="UniProtKB-UniRule"/>
</dbReference>
<protein>
    <recommendedName>
        <fullName evidence="4">Vesicle-fusing ATPase</fullName>
        <ecNumber evidence="4">3.6.4.6</ecNumber>
    </recommendedName>
</protein>
<keyword evidence="4" id="KW-0378">Hydrolase</keyword>
<feature type="non-terminal residue" evidence="6">
    <location>
        <position position="230"/>
    </location>
</feature>
<dbReference type="Proteomes" id="UP000708208">
    <property type="component" value="Unassembled WGS sequence"/>
</dbReference>
<keyword evidence="4" id="KW-0963">Cytoplasm</keyword>
<keyword evidence="4" id="KW-0813">Transport</keyword>
<comment type="cofactor">
    <cofactor evidence="4">
        <name>Mg(2+)</name>
        <dbReference type="ChEBI" id="CHEBI:18420"/>
    </cofactor>
    <text evidence="4">Binds 1 Mg(2+) ion per subunit.</text>
</comment>
<dbReference type="EC" id="3.6.4.6" evidence="4"/>
<evidence type="ECO:0000259" key="5">
    <source>
        <dbReference type="Pfam" id="PF00004"/>
    </source>
</evidence>
<organism evidence="6 7">
    <name type="scientific">Allacma fusca</name>
    <dbReference type="NCBI Taxonomy" id="39272"/>
    <lineage>
        <taxon>Eukaryota</taxon>
        <taxon>Metazoa</taxon>
        <taxon>Ecdysozoa</taxon>
        <taxon>Arthropoda</taxon>
        <taxon>Hexapoda</taxon>
        <taxon>Collembola</taxon>
        <taxon>Symphypleona</taxon>
        <taxon>Sminthuridae</taxon>
        <taxon>Allacma</taxon>
    </lineage>
</organism>
<comment type="similarity">
    <text evidence="1 4">Belongs to the AAA ATPase family.</text>
</comment>
<comment type="function">
    <text evidence="4">Required for vesicle-mediated transport. Catalyzes the fusion of transport vesicles within the Golgi cisternae. Is also required for transport from the endoplasmic reticulum to the Golgi stack. Seems to function as a fusion protein required for the delivery of cargo proteins to all compartments of the Golgi stack independent of vesicle origin.</text>
</comment>
<gene>
    <name evidence="6" type="ORF">AFUS01_LOCUS26926</name>
</gene>
<comment type="catalytic activity">
    <reaction evidence="4">
        <text>ATP + H2O = ADP + phosphate + H(+)</text>
        <dbReference type="Rhea" id="RHEA:13065"/>
        <dbReference type="ChEBI" id="CHEBI:15377"/>
        <dbReference type="ChEBI" id="CHEBI:15378"/>
        <dbReference type="ChEBI" id="CHEBI:30616"/>
        <dbReference type="ChEBI" id="CHEBI:43474"/>
        <dbReference type="ChEBI" id="CHEBI:456216"/>
        <dbReference type="EC" id="3.6.4.6"/>
    </reaction>
</comment>
<dbReference type="GO" id="GO:0035494">
    <property type="term" value="P:SNARE complex disassembly"/>
    <property type="evidence" value="ECO:0007669"/>
    <property type="project" value="InterPro"/>
</dbReference>
<feature type="domain" description="ATPase AAA-type core" evidence="5">
    <location>
        <begin position="171"/>
        <end position="227"/>
    </location>
</feature>
<dbReference type="GO" id="GO:0016887">
    <property type="term" value="F:ATP hydrolysis activity"/>
    <property type="evidence" value="ECO:0007669"/>
    <property type="project" value="InterPro"/>
</dbReference>
<dbReference type="GO" id="GO:0006891">
    <property type="term" value="P:intra-Golgi vesicle-mediated transport"/>
    <property type="evidence" value="ECO:0007669"/>
    <property type="project" value="TreeGrafter"/>
</dbReference>
<dbReference type="Pfam" id="PF00004">
    <property type="entry name" value="AAA"/>
    <property type="match status" value="1"/>
</dbReference>
<keyword evidence="4" id="KW-0460">Magnesium</keyword>
<accession>A0A8J2KJX1</accession>
<reference evidence="6" key="1">
    <citation type="submission" date="2021-06" db="EMBL/GenBank/DDBJ databases">
        <authorList>
            <person name="Hodson N. C."/>
            <person name="Mongue J. A."/>
            <person name="Jaron S. K."/>
        </authorList>
    </citation>
    <scope>NUCLEOTIDE SEQUENCE</scope>
</reference>
<keyword evidence="2 4" id="KW-0547">Nucleotide-binding</keyword>
<evidence type="ECO:0000313" key="7">
    <source>
        <dbReference type="Proteomes" id="UP000708208"/>
    </source>
</evidence>
<keyword evidence="4" id="KW-0653">Protein transport</keyword>
<evidence type="ECO:0000256" key="4">
    <source>
        <dbReference type="RuleBase" id="RU367045"/>
    </source>
</evidence>
<dbReference type="PANTHER" id="PTHR23078:SF3">
    <property type="entry name" value="VESICLE-FUSING ATPASE"/>
    <property type="match status" value="1"/>
</dbReference>
<keyword evidence="7" id="KW-1185">Reference proteome</keyword>
<dbReference type="GO" id="GO:0043001">
    <property type="term" value="P:Golgi to plasma membrane protein transport"/>
    <property type="evidence" value="ECO:0007669"/>
    <property type="project" value="TreeGrafter"/>
</dbReference>
<dbReference type="PANTHER" id="PTHR23078">
    <property type="entry name" value="VESICULAR-FUSION PROTEIN NSF"/>
    <property type="match status" value="1"/>
</dbReference>
<dbReference type="GO" id="GO:0046872">
    <property type="term" value="F:metal ion binding"/>
    <property type="evidence" value="ECO:0007669"/>
    <property type="project" value="UniProtKB-UniRule"/>
</dbReference>
<dbReference type="InterPro" id="IPR039812">
    <property type="entry name" value="Vesicle-fus_ATPase"/>
</dbReference>
<comment type="caution">
    <text evidence="6">The sequence shown here is derived from an EMBL/GenBank/DDBJ whole genome shotgun (WGS) entry which is preliminary data.</text>
</comment>
<evidence type="ECO:0000256" key="3">
    <source>
        <dbReference type="ARBA" id="ARBA00022840"/>
    </source>
</evidence>
<keyword evidence="4" id="KW-0479">Metal-binding</keyword>
<proteinExistence type="inferred from homology"/>
<keyword evidence="4" id="KW-0931">ER-Golgi transport</keyword>